<proteinExistence type="predicted"/>
<gene>
    <name evidence="1" type="ORF">QE152_g5501</name>
</gene>
<accession>A0AAW1MHK4</accession>
<protein>
    <submittedName>
        <fullName evidence="1">Uncharacterized protein</fullName>
    </submittedName>
</protein>
<evidence type="ECO:0000313" key="2">
    <source>
        <dbReference type="Proteomes" id="UP001458880"/>
    </source>
</evidence>
<reference evidence="1 2" key="1">
    <citation type="journal article" date="2024" name="BMC Genomics">
        <title>De novo assembly and annotation of Popillia japonica's genome with initial clues to its potential as an invasive pest.</title>
        <authorList>
            <person name="Cucini C."/>
            <person name="Boschi S."/>
            <person name="Funari R."/>
            <person name="Cardaioli E."/>
            <person name="Iannotti N."/>
            <person name="Marturano G."/>
            <person name="Paoli F."/>
            <person name="Bruttini M."/>
            <person name="Carapelli A."/>
            <person name="Frati F."/>
            <person name="Nardi F."/>
        </authorList>
    </citation>
    <scope>NUCLEOTIDE SEQUENCE [LARGE SCALE GENOMIC DNA]</scope>
    <source>
        <strain evidence="1">DMR45628</strain>
    </source>
</reference>
<keyword evidence="2" id="KW-1185">Reference proteome</keyword>
<name>A0AAW1MHK4_POPJA</name>
<evidence type="ECO:0000313" key="1">
    <source>
        <dbReference type="EMBL" id="KAK9747185.1"/>
    </source>
</evidence>
<sequence length="112" mass="12920">MYVAETAFLLDGREKEFQLRYQRLQSIDTSIARPIVHVEESILGYEYQNTNTTLSITKCQRTKSRVSIPIQRLQGMDTSIGGQNAKEPRVGYRYQYNDYKVWIPQLVASPSA</sequence>
<comment type="caution">
    <text evidence="1">The sequence shown here is derived from an EMBL/GenBank/DDBJ whole genome shotgun (WGS) entry which is preliminary data.</text>
</comment>
<dbReference type="Proteomes" id="UP001458880">
    <property type="component" value="Unassembled WGS sequence"/>
</dbReference>
<organism evidence="1 2">
    <name type="scientific">Popillia japonica</name>
    <name type="common">Japanese beetle</name>
    <dbReference type="NCBI Taxonomy" id="7064"/>
    <lineage>
        <taxon>Eukaryota</taxon>
        <taxon>Metazoa</taxon>
        <taxon>Ecdysozoa</taxon>
        <taxon>Arthropoda</taxon>
        <taxon>Hexapoda</taxon>
        <taxon>Insecta</taxon>
        <taxon>Pterygota</taxon>
        <taxon>Neoptera</taxon>
        <taxon>Endopterygota</taxon>
        <taxon>Coleoptera</taxon>
        <taxon>Polyphaga</taxon>
        <taxon>Scarabaeiformia</taxon>
        <taxon>Scarabaeidae</taxon>
        <taxon>Rutelinae</taxon>
        <taxon>Popillia</taxon>
    </lineage>
</organism>
<dbReference type="EMBL" id="JASPKY010000033">
    <property type="protein sequence ID" value="KAK9747185.1"/>
    <property type="molecule type" value="Genomic_DNA"/>
</dbReference>
<dbReference type="AlphaFoldDB" id="A0AAW1MHK4"/>